<dbReference type="SMART" id="SM00184">
    <property type="entry name" value="RING"/>
    <property type="match status" value="1"/>
</dbReference>
<keyword evidence="2" id="KW-0812">Transmembrane</keyword>
<reference evidence="11 12" key="1">
    <citation type="journal article" date="2020" name="bioRxiv">
        <title>Sequence and annotation of 42 cannabis genomes reveals extensive copy number variation in cannabinoid synthesis and pathogen resistance genes.</title>
        <authorList>
            <person name="Mckernan K.J."/>
            <person name="Helbert Y."/>
            <person name="Kane L.T."/>
            <person name="Ebling H."/>
            <person name="Zhang L."/>
            <person name="Liu B."/>
            <person name="Eaton Z."/>
            <person name="Mclaughlin S."/>
            <person name="Kingan S."/>
            <person name="Baybayan P."/>
            <person name="Concepcion G."/>
            <person name="Jordan M."/>
            <person name="Riva A."/>
            <person name="Barbazuk W."/>
            <person name="Harkins T."/>
        </authorList>
    </citation>
    <scope>NUCLEOTIDE SEQUENCE [LARGE SCALE GENOMIC DNA]</scope>
    <source>
        <strain evidence="12">cv. Jamaican Lion 4</strain>
        <tissue evidence="11">Leaf</tissue>
    </source>
</reference>
<feature type="region of interest" description="Disordered" evidence="9">
    <location>
        <begin position="60"/>
        <end position="83"/>
    </location>
</feature>
<gene>
    <name evidence="11" type="ORF">G4B88_004927</name>
</gene>
<dbReference type="EMBL" id="JAATIQ010001107">
    <property type="protein sequence ID" value="KAF4346203.1"/>
    <property type="molecule type" value="Genomic_DNA"/>
</dbReference>
<evidence type="ECO:0000256" key="8">
    <source>
        <dbReference type="PROSITE-ProRule" id="PRU00175"/>
    </source>
</evidence>
<dbReference type="PANTHER" id="PTHR47168:SF1">
    <property type="entry name" value="OS02G0798600 PROTEIN"/>
    <property type="match status" value="1"/>
</dbReference>
<dbReference type="PROSITE" id="PS50089">
    <property type="entry name" value="ZF_RING_2"/>
    <property type="match status" value="1"/>
</dbReference>
<dbReference type="Proteomes" id="UP000583929">
    <property type="component" value="Unassembled WGS sequence"/>
</dbReference>
<comment type="subcellular location">
    <subcellularLocation>
        <location evidence="1">Membrane</location>
        <topology evidence="1">Single-pass membrane protein</topology>
    </subcellularLocation>
</comment>
<organism evidence="11 12">
    <name type="scientific">Cannabis sativa</name>
    <name type="common">Hemp</name>
    <name type="synonym">Marijuana</name>
    <dbReference type="NCBI Taxonomy" id="3483"/>
    <lineage>
        <taxon>Eukaryota</taxon>
        <taxon>Viridiplantae</taxon>
        <taxon>Streptophyta</taxon>
        <taxon>Embryophyta</taxon>
        <taxon>Tracheophyta</taxon>
        <taxon>Spermatophyta</taxon>
        <taxon>Magnoliopsida</taxon>
        <taxon>eudicotyledons</taxon>
        <taxon>Gunneridae</taxon>
        <taxon>Pentapetalae</taxon>
        <taxon>rosids</taxon>
        <taxon>fabids</taxon>
        <taxon>Rosales</taxon>
        <taxon>Cannabaceae</taxon>
        <taxon>Cannabis</taxon>
    </lineage>
</organism>
<evidence type="ECO:0000256" key="2">
    <source>
        <dbReference type="ARBA" id="ARBA00022692"/>
    </source>
</evidence>
<feature type="compositionally biased region" description="Polar residues" evidence="9">
    <location>
        <begin position="146"/>
        <end position="156"/>
    </location>
</feature>
<dbReference type="Pfam" id="PF13639">
    <property type="entry name" value="zf-RING_2"/>
    <property type="match status" value="1"/>
</dbReference>
<evidence type="ECO:0000256" key="7">
    <source>
        <dbReference type="ARBA" id="ARBA00023136"/>
    </source>
</evidence>
<proteinExistence type="predicted"/>
<name>A0A7J6DJD3_CANSA</name>
<feature type="region of interest" description="Disordered" evidence="9">
    <location>
        <begin position="126"/>
        <end position="157"/>
    </location>
</feature>
<dbReference type="InterPro" id="IPR001841">
    <property type="entry name" value="Znf_RING"/>
</dbReference>
<evidence type="ECO:0000256" key="4">
    <source>
        <dbReference type="ARBA" id="ARBA00022771"/>
    </source>
</evidence>
<evidence type="ECO:0000256" key="6">
    <source>
        <dbReference type="ARBA" id="ARBA00022989"/>
    </source>
</evidence>
<feature type="region of interest" description="Disordered" evidence="9">
    <location>
        <begin position="1"/>
        <end position="28"/>
    </location>
</feature>
<dbReference type="PANTHER" id="PTHR47168">
    <property type="entry name" value="RING ZINC FINGER DOMAIN SUPERFAMILY PROTEIN-RELATED"/>
    <property type="match status" value="1"/>
</dbReference>
<keyword evidence="6" id="KW-1133">Transmembrane helix</keyword>
<dbReference type="FunFam" id="3.30.40.10:FF:000388">
    <property type="entry name" value="Putative RING zinc finger domain superfamily protein"/>
    <property type="match status" value="1"/>
</dbReference>
<evidence type="ECO:0000256" key="3">
    <source>
        <dbReference type="ARBA" id="ARBA00022723"/>
    </source>
</evidence>
<dbReference type="AlphaFoldDB" id="A0A7J6DJD3"/>
<dbReference type="SUPFAM" id="SSF57850">
    <property type="entry name" value="RING/U-box"/>
    <property type="match status" value="1"/>
</dbReference>
<keyword evidence="12" id="KW-1185">Reference proteome</keyword>
<evidence type="ECO:0000259" key="10">
    <source>
        <dbReference type="PROSITE" id="PS50089"/>
    </source>
</evidence>
<sequence>MGSSSSRLGSGSSRPRLSGSSNRSRLSSLICGGSSSRATYEMEDHSADCVVKSSGHSSQIHGVHNSRVESSFSARTGTGLTSTSTETALVMADRSSEDGLRRFGTNRHGSTYLSDCKELISPRQVSADCSHDDSSRDSATTTSSTLFKEQQSSDTLSVNVSANSNAVNELIVQSQFIMVYLGPILSSSSQGGGSARFDVLPFENHEDEVSPSSVRLSSPPATFHSFGNEPLGEVPSDLGFLVSNRERARTDSGVLQVDVVSISSNMLSNSSPNTSNREARRNSRRLFWDAFSRRSSRRHIDSPTILFSMDDSEDLGSHDRWLLGFSGDFFDDGNGADSGYLGSRIPYSSERHRYQDRESTTRASISRIVMLAEALFEVLDEIHRQPVSLSLSMVSSPAPESVVDSFPLRIHSKNNKAKGGDDVSECYICLAEYEEGDQVRVLPCHHEYHMSCVDKWLKEIHGVCPLCRGDVREGLTECSVSNSEIPSV</sequence>
<dbReference type="InterPro" id="IPR051653">
    <property type="entry name" value="E3_ligase_sorting_rcpt"/>
</dbReference>
<dbReference type="Gene3D" id="3.30.40.10">
    <property type="entry name" value="Zinc/RING finger domain, C3HC4 (zinc finger)"/>
    <property type="match status" value="1"/>
</dbReference>
<dbReference type="InterPro" id="IPR013083">
    <property type="entry name" value="Znf_RING/FYVE/PHD"/>
</dbReference>
<evidence type="ECO:0000256" key="5">
    <source>
        <dbReference type="ARBA" id="ARBA00022833"/>
    </source>
</evidence>
<feature type="domain" description="RING-type" evidence="10">
    <location>
        <begin position="426"/>
        <end position="468"/>
    </location>
</feature>
<keyword evidence="3" id="KW-0479">Metal-binding</keyword>
<evidence type="ECO:0000256" key="9">
    <source>
        <dbReference type="SAM" id="MobiDB-lite"/>
    </source>
</evidence>
<keyword evidence="5" id="KW-0862">Zinc</keyword>
<evidence type="ECO:0000256" key="1">
    <source>
        <dbReference type="ARBA" id="ARBA00004167"/>
    </source>
</evidence>
<protein>
    <recommendedName>
        <fullName evidence="10">RING-type domain-containing protein</fullName>
    </recommendedName>
</protein>
<dbReference type="GO" id="GO:0016020">
    <property type="term" value="C:membrane"/>
    <property type="evidence" value="ECO:0007669"/>
    <property type="project" value="UniProtKB-SubCell"/>
</dbReference>
<dbReference type="GO" id="GO:0008270">
    <property type="term" value="F:zinc ion binding"/>
    <property type="evidence" value="ECO:0007669"/>
    <property type="project" value="UniProtKB-KW"/>
</dbReference>
<accession>A0A7J6DJD3</accession>
<keyword evidence="4 8" id="KW-0863">Zinc-finger</keyword>
<evidence type="ECO:0000313" key="12">
    <source>
        <dbReference type="Proteomes" id="UP000583929"/>
    </source>
</evidence>
<comment type="caution">
    <text evidence="11">The sequence shown here is derived from an EMBL/GenBank/DDBJ whole genome shotgun (WGS) entry which is preliminary data.</text>
</comment>
<keyword evidence="7" id="KW-0472">Membrane</keyword>
<evidence type="ECO:0000313" key="11">
    <source>
        <dbReference type="EMBL" id="KAF4346203.1"/>
    </source>
</evidence>